<dbReference type="EMBL" id="CAJOAZ010001155">
    <property type="protein sequence ID" value="CAF3772973.1"/>
    <property type="molecule type" value="Genomic_DNA"/>
</dbReference>
<evidence type="ECO:0000256" key="5">
    <source>
        <dbReference type="ARBA" id="ARBA00022692"/>
    </source>
</evidence>
<evidence type="ECO:0000256" key="6">
    <source>
        <dbReference type="ARBA" id="ARBA00022989"/>
    </source>
</evidence>
<dbReference type="GO" id="GO:0005737">
    <property type="term" value="C:cytoplasm"/>
    <property type="evidence" value="ECO:0007669"/>
    <property type="project" value="TreeGrafter"/>
</dbReference>
<evidence type="ECO:0000256" key="3">
    <source>
        <dbReference type="ARBA" id="ARBA00022676"/>
    </source>
</evidence>
<dbReference type="Proteomes" id="UP000663844">
    <property type="component" value="Unassembled WGS sequence"/>
</dbReference>
<sequence length="380" mass="45043">AFGSDARLVLFAFEQQQLYVDALVYLSYINGTSVFGLRLTNASVNALIQQEYDVQCRANNSESSYRAQIHYWNDGIYYYTFHLRCPKYSAEVNMATAWTFTFVRRNPMDSRTNSMLNVPICWFTEQHHSVVLFVKPIDENIPVHHVRQWIDYHLFLGIEYFYIYARTDLQRSALQDYVDKGVIEYVLFPTIPWLSGTKEMRRSSRKPALMHCLMEHRAAMEWMGAWDIDEYLYLPMMNSTNKIYEQTYDTHGRRSMLYTQLQQFDNYAALLLDRFDFFALPNMTDNTTLRVIERFSFRAPRSDRQFSKPLVRAVHVEHMGAHAVVMQQYEKTWLATDSSFRINHYQSNLNNRDRRSLAKLNINMSQLIFDPISPQFIRQM</sequence>
<accession>A0A818ZS14</accession>
<evidence type="ECO:0000313" key="10">
    <source>
        <dbReference type="Proteomes" id="UP000663844"/>
    </source>
</evidence>
<keyword evidence="3 8" id="KW-0328">Glycosyltransferase</keyword>
<dbReference type="PANTHER" id="PTHR21461:SF12">
    <property type="entry name" value="GALACTAN BETA-1,4-GALACTOSYLTRANSFERASE GALS2"/>
    <property type="match status" value="1"/>
</dbReference>
<dbReference type="AlphaFoldDB" id="A0A818ZS14"/>
<keyword evidence="7" id="KW-0472">Membrane</keyword>
<dbReference type="EC" id="2.4.1.-" evidence="8"/>
<dbReference type="PANTHER" id="PTHR21461">
    <property type="entry name" value="GLYCOSYLTRANSFERASE FAMILY 92 PROTEIN"/>
    <property type="match status" value="1"/>
</dbReference>
<protein>
    <recommendedName>
        <fullName evidence="8">Glycosyltransferase family 92 protein</fullName>
        <ecNumber evidence="8">2.4.1.-</ecNumber>
    </recommendedName>
</protein>
<gene>
    <name evidence="9" type="ORF">OXD698_LOCUS16697</name>
</gene>
<reference evidence="9" key="1">
    <citation type="submission" date="2021-02" db="EMBL/GenBank/DDBJ databases">
        <authorList>
            <person name="Nowell W R."/>
        </authorList>
    </citation>
    <scope>NUCLEOTIDE SEQUENCE</scope>
</reference>
<keyword evidence="5" id="KW-0812">Transmembrane</keyword>
<comment type="subcellular location">
    <subcellularLocation>
        <location evidence="1">Membrane</location>
        <topology evidence="1">Single-pass membrane protein</topology>
    </subcellularLocation>
</comment>
<evidence type="ECO:0000256" key="1">
    <source>
        <dbReference type="ARBA" id="ARBA00004167"/>
    </source>
</evidence>
<evidence type="ECO:0000256" key="8">
    <source>
        <dbReference type="RuleBase" id="RU366017"/>
    </source>
</evidence>
<evidence type="ECO:0000256" key="2">
    <source>
        <dbReference type="ARBA" id="ARBA00007647"/>
    </source>
</evidence>
<comment type="similarity">
    <text evidence="2 8">Belongs to the glycosyltransferase 92 family.</text>
</comment>
<evidence type="ECO:0000256" key="7">
    <source>
        <dbReference type="ARBA" id="ARBA00023136"/>
    </source>
</evidence>
<evidence type="ECO:0000313" key="9">
    <source>
        <dbReference type="EMBL" id="CAF3772973.1"/>
    </source>
</evidence>
<proteinExistence type="inferred from homology"/>
<dbReference type="Pfam" id="PF01697">
    <property type="entry name" value="Glyco_transf_92"/>
    <property type="match status" value="1"/>
</dbReference>
<feature type="non-terminal residue" evidence="9">
    <location>
        <position position="1"/>
    </location>
</feature>
<keyword evidence="4 8" id="KW-0808">Transferase</keyword>
<keyword evidence="6" id="KW-1133">Transmembrane helix</keyword>
<dbReference type="InterPro" id="IPR008166">
    <property type="entry name" value="Glyco_transf_92"/>
</dbReference>
<evidence type="ECO:0000256" key="4">
    <source>
        <dbReference type="ARBA" id="ARBA00022679"/>
    </source>
</evidence>
<organism evidence="9 10">
    <name type="scientific">Adineta steineri</name>
    <dbReference type="NCBI Taxonomy" id="433720"/>
    <lineage>
        <taxon>Eukaryota</taxon>
        <taxon>Metazoa</taxon>
        <taxon>Spiralia</taxon>
        <taxon>Gnathifera</taxon>
        <taxon>Rotifera</taxon>
        <taxon>Eurotatoria</taxon>
        <taxon>Bdelloidea</taxon>
        <taxon>Adinetida</taxon>
        <taxon>Adinetidae</taxon>
        <taxon>Adineta</taxon>
    </lineage>
</organism>
<dbReference type="GO" id="GO:0016757">
    <property type="term" value="F:glycosyltransferase activity"/>
    <property type="evidence" value="ECO:0007669"/>
    <property type="project" value="UniProtKB-UniRule"/>
</dbReference>
<name>A0A818ZS14_9BILA</name>
<dbReference type="GO" id="GO:0016020">
    <property type="term" value="C:membrane"/>
    <property type="evidence" value="ECO:0007669"/>
    <property type="project" value="UniProtKB-SubCell"/>
</dbReference>
<comment type="caution">
    <text evidence="9">The sequence shown here is derived from an EMBL/GenBank/DDBJ whole genome shotgun (WGS) entry which is preliminary data.</text>
</comment>